<reference evidence="3" key="1">
    <citation type="submission" date="2011-06" db="EMBL/GenBank/DDBJ databases">
        <title>The complete genome of plasmid 2 of Runella slithyformis DSM 19594.</title>
        <authorList>
            <consortium name="US DOE Joint Genome Institute (JGI-PGF)"/>
            <person name="Lucas S."/>
            <person name="Han J."/>
            <person name="Lapidus A."/>
            <person name="Bruce D."/>
            <person name="Goodwin L."/>
            <person name="Pitluck S."/>
            <person name="Peters L."/>
            <person name="Kyrpides N."/>
            <person name="Mavromatis K."/>
            <person name="Ivanova N."/>
            <person name="Ovchinnikova G."/>
            <person name="Zhang X."/>
            <person name="Misra M."/>
            <person name="Detter J.C."/>
            <person name="Tapia R."/>
            <person name="Han C."/>
            <person name="Land M."/>
            <person name="Hauser L."/>
            <person name="Markowitz V."/>
            <person name="Cheng J.-F."/>
            <person name="Hugenholtz P."/>
            <person name="Woyke T."/>
            <person name="Wu D."/>
            <person name="Tindall B."/>
            <person name="Faehrich R."/>
            <person name="Brambilla E."/>
            <person name="Klenk H.-P."/>
            <person name="Eisen J.A."/>
        </authorList>
    </citation>
    <scope>NUCLEOTIDE SEQUENCE [LARGE SCALE GENOMIC DNA]</scope>
    <source>
        <strain evidence="3">ATCC 29530 / DSM 19594 / LMG 11500 / NCIMB 11436 / LSU 4</strain>
        <plasmid evidence="3">pRUNSL02</plasmid>
    </source>
</reference>
<evidence type="ECO:0000313" key="3">
    <source>
        <dbReference type="Proteomes" id="UP000000493"/>
    </source>
</evidence>
<evidence type="ECO:0000313" key="2">
    <source>
        <dbReference type="EMBL" id="AEI52103.1"/>
    </source>
</evidence>
<sequence length="773" mass="88498">MQDVKNRASREQLAILRHLNKESVRYIAFGDFALNGLDNSRTIGNVQLWIEPTPDNVERCNKAIKNMYGARSITQLPQSVVANPEAKRTLTLGSGEVRVAVYPAISGFHPAEFKEVYQRSEKGRAYLPSQTGKLDGSVGYKQLNMNDLYHNVQESKSVHKAWNLETIERFAIKNDLTLKKPDGSEITERDKVAISSQTQRKGGRMTRDLSQIKQELDLEIVLQHYGYQLDKKKSRPNDAWRLYETGIKGDKQRLAVAAVKDYGTKFFVDLNDSQFKGDIFKFMERMEHGNYRHIFQKIDSIMMQDGFAERKRMVEPMIEVPANYFLKDTLLREQDLYSKYQIAPLTDTEYLEGRAIEKQTLFSKEFEGRIKNVAFDTGVIRHVNTAFPMYARDGNIASMDIRNLAYKAFPEGERGEALWHSNRFFEAKEALKDEKGQEILQGTIGTIYRQDAKNVVFLFGELGDEKRAFLPIEQAKTGFYEAPVQRIIISESAIDAISLKQLNPEQADERRFYVATGGQPGGKQVAFLQEILNRNPQAQLVIAQDGDNAGLRFAVNYLALDHPSENPEMKIKPYLTYSSPINHQTKKTEGNTENQESVGTNRLNLELRYPLALGARKAQELNEGFIKDLVEDMNLFVKRYSTDLNDKEKKINEFQRETMLDENMKYMITRTIIHFPNDTKLLTKALNRISDEIEKRQGQKLFQIVRPTRQQKDLNAVLKERNGQALPSSHNLKLPEPPVIKPCQEIQKSKQEEIKNAESQGQGFGQGKNKIGF</sequence>
<reference evidence="2 3" key="2">
    <citation type="journal article" date="2012" name="Stand. Genomic Sci.">
        <title>Complete genome sequence of the aquatic bacterium Runella slithyformis type strain (LSU 4(T)).</title>
        <authorList>
            <person name="Copeland A."/>
            <person name="Zhang X."/>
            <person name="Misra M."/>
            <person name="Lapidus A."/>
            <person name="Nolan M."/>
            <person name="Lucas S."/>
            <person name="Deshpande S."/>
            <person name="Cheng J.F."/>
            <person name="Tapia R."/>
            <person name="Goodwin L.A."/>
            <person name="Pitluck S."/>
            <person name="Liolios K."/>
            <person name="Pagani I."/>
            <person name="Ivanova N."/>
            <person name="Mikhailova N."/>
            <person name="Pati A."/>
            <person name="Chen A."/>
            <person name="Palaniappan K."/>
            <person name="Land M."/>
            <person name="Hauser L."/>
            <person name="Pan C."/>
            <person name="Jeffries C.D."/>
            <person name="Detter J.C."/>
            <person name="Brambilla E.M."/>
            <person name="Rohde M."/>
            <person name="Djao O.D."/>
            <person name="Goker M."/>
            <person name="Sikorski J."/>
            <person name="Tindall B.J."/>
            <person name="Woyke T."/>
            <person name="Bristow J."/>
            <person name="Eisen J.A."/>
            <person name="Markowitz V."/>
            <person name="Hugenholtz P."/>
            <person name="Kyrpides N.C."/>
            <person name="Klenk H.P."/>
            <person name="Mavromatis K."/>
        </authorList>
    </citation>
    <scope>NUCLEOTIDE SEQUENCE [LARGE SCALE GENOMIC DNA]</scope>
    <source>
        <strain evidence="3">ATCC 29530 / DSM 19594 / LMG 11500 / NCIMB 11436 / LSU 4</strain>
    </source>
</reference>
<dbReference type="EMBL" id="CP002861">
    <property type="protein sequence ID" value="AEI52103.1"/>
    <property type="molecule type" value="Genomic_DNA"/>
</dbReference>
<gene>
    <name evidence="2" type="ordered locus">Runsl_5967</name>
</gene>
<dbReference type="AlphaFoldDB" id="A0A7U3ZRQ3"/>
<geneLocation type="plasmid" evidence="2 3">
    <name>pRUNSL02</name>
</geneLocation>
<dbReference type="Pfam" id="PF13155">
    <property type="entry name" value="Toprim_2"/>
    <property type="match status" value="1"/>
</dbReference>
<organism evidence="2 3">
    <name type="scientific">Runella slithyformis (strain ATCC 29530 / DSM 19594 / LMG 11500 / NCIMB 11436 / LSU 4)</name>
    <dbReference type="NCBI Taxonomy" id="761193"/>
    <lineage>
        <taxon>Bacteria</taxon>
        <taxon>Pseudomonadati</taxon>
        <taxon>Bacteroidota</taxon>
        <taxon>Cytophagia</taxon>
        <taxon>Cytophagales</taxon>
        <taxon>Spirosomataceae</taxon>
        <taxon>Runella</taxon>
    </lineage>
</organism>
<accession>A0A7U3ZRQ3</accession>
<evidence type="ECO:0000256" key="1">
    <source>
        <dbReference type="SAM" id="MobiDB-lite"/>
    </source>
</evidence>
<protein>
    <recommendedName>
        <fullName evidence="4">Toprim domain-containing protein</fullName>
    </recommendedName>
</protein>
<proteinExistence type="predicted"/>
<keyword evidence="2" id="KW-0614">Plasmid</keyword>
<feature type="region of interest" description="Disordered" evidence="1">
    <location>
        <begin position="750"/>
        <end position="773"/>
    </location>
</feature>
<evidence type="ECO:0008006" key="4">
    <source>
        <dbReference type="Google" id="ProtNLM"/>
    </source>
</evidence>
<keyword evidence="3" id="KW-1185">Reference proteome</keyword>
<dbReference type="KEGG" id="rsi:Runsl_5967"/>
<name>A0A7U3ZRQ3_RUNSL</name>
<dbReference type="CDD" id="cd00188">
    <property type="entry name" value="TOPRIM"/>
    <property type="match status" value="1"/>
</dbReference>
<dbReference type="RefSeq" id="WP_013931284.1">
    <property type="nucleotide sequence ID" value="NC_015704.1"/>
</dbReference>
<dbReference type="Proteomes" id="UP000000493">
    <property type="component" value="Plasmid pRUNSL02"/>
</dbReference>